<name>A0A3M9XDQ7_9HYPH</name>
<evidence type="ECO:0008006" key="3">
    <source>
        <dbReference type="Google" id="ProtNLM"/>
    </source>
</evidence>
<gene>
    <name evidence="1" type="ORF">DNR46_10555</name>
</gene>
<comment type="caution">
    <text evidence="1">The sequence shown here is derived from an EMBL/GenBank/DDBJ whole genome shotgun (WGS) entry which is preliminary data.</text>
</comment>
<protein>
    <recommendedName>
        <fullName evidence="3">DUF4304 domain-containing protein</fullName>
    </recommendedName>
</protein>
<dbReference type="Proteomes" id="UP000275436">
    <property type="component" value="Unassembled WGS sequence"/>
</dbReference>
<dbReference type="EMBL" id="QKOD01000002">
    <property type="protein sequence ID" value="RNJ45882.1"/>
    <property type="molecule type" value="Genomic_DNA"/>
</dbReference>
<organism evidence="1 2">
    <name type="scientific">Mesorhizobium japonicum</name>
    <dbReference type="NCBI Taxonomy" id="2066070"/>
    <lineage>
        <taxon>Bacteria</taxon>
        <taxon>Pseudomonadati</taxon>
        <taxon>Pseudomonadota</taxon>
        <taxon>Alphaproteobacteria</taxon>
        <taxon>Hyphomicrobiales</taxon>
        <taxon>Phyllobacteriaceae</taxon>
        <taxon>Mesorhizobium</taxon>
    </lineage>
</organism>
<sequence length="207" mass="22927">MAENEHGRIIASQAKIVLQPVGFRRKGQSRVWIADRGFWLSVVEFQPSSWSKGSYLNLAVHWLWGALPETVTFDRAERIGQFVPFESPAQFLLAVDKMAKKAIEIDQVHRSMFPSEQATATILVNELQPGAHGEWAAFHAGVAAGLAGDFETARRLFESAQRHAASQAQALLAYIDDPAAFRSRVRGFIEAERAYYGLGALPAAFEI</sequence>
<proteinExistence type="predicted"/>
<reference evidence="1 2" key="1">
    <citation type="journal article" date="2018" name="Mol. Plant Microbe Interact.">
        <title>Taxonomically Different Co-Microsymbionts of a Relict Legume, Oxytropis popoviana, Have Complementary Sets of Symbiotic Genes and Together Increase the Efficiency of Plant Nodulation.</title>
        <authorList>
            <person name="Safronova V."/>
            <person name="Belimov A."/>
            <person name="Sazanova A."/>
            <person name="Chirak E."/>
            <person name="Verkhozina A."/>
            <person name="Kuznetsova I."/>
            <person name="Andronov E."/>
            <person name="Puhalsky J."/>
            <person name="Tikhonovich I."/>
        </authorList>
    </citation>
    <scope>NUCLEOTIDE SEQUENCE [LARGE SCALE GENOMIC DNA]</scope>
    <source>
        <strain evidence="1 2">Opo-235</strain>
    </source>
</reference>
<dbReference type="RefSeq" id="WP_123167786.1">
    <property type="nucleotide sequence ID" value="NZ_QKOD01000002.1"/>
</dbReference>
<evidence type="ECO:0000313" key="1">
    <source>
        <dbReference type="EMBL" id="RNJ45882.1"/>
    </source>
</evidence>
<accession>A0A3M9XDQ7</accession>
<evidence type="ECO:0000313" key="2">
    <source>
        <dbReference type="Proteomes" id="UP000275436"/>
    </source>
</evidence>
<dbReference type="AlphaFoldDB" id="A0A3M9XDQ7"/>